<proteinExistence type="predicted"/>
<protein>
    <submittedName>
        <fullName evidence="1">Uncharacterized protein</fullName>
    </submittedName>
</protein>
<comment type="caution">
    <text evidence="1">The sequence shown here is derived from an EMBL/GenBank/DDBJ whole genome shotgun (WGS) entry which is preliminary data.</text>
</comment>
<dbReference type="EMBL" id="JAAJBG010000003">
    <property type="protein sequence ID" value="NGG15459.1"/>
    <property type="molecule type" value="Genomic_DNA"/>
</dbReference>
<evidence type="ECO:0000313" key="1">
    <source>
        <dbReference type="EMBL" id="NGG15459.1"/>
    </source>
</evidence>
<gene>
    <name evidence="1" type="ORF">G5T13_02110</name>
</gene>
<dbReference type="AlphaFoldDB" id="A0A6G4MWZ3"/>
<reference evidence="1" key="1">
    <citation type="submission" date="2020-02" db="EMBL/GenBank/DDBJ databases">
        <title>Antibiotic resistance/susceptibility profiles of lactic acid-producing cocci isolated from the human vagina, and analysis of the genetic basis of atypical resistances.</title>
        <authorList>
            <person name="Sirichoat A."/>
            <person name="Florez A.B."/>
            <person name="Vazquez L."/>
            <person name="Buppasiri P."/>
            <person name="Panya M."/>
            <person name="Lulitanond V."/>
            <person name="Mayo B."/>
        </authorList>
    </citation>
    <scope>NUCLEOTIDE SEQUENCE</scope>
    <source>
        <strain evidence="1">VA01-10AN</strain>
    </source>
</reference>
<name>A0A6G4MWZ3_STRAP</name>
<organism evidence="1">
    <name type="scientific">Streptococcus anginosus</name>
    <dbReference type="NCBI Taxonomy" id="1328"/>
    <lineage>
        <taxon>Bacteria</taxon>
        <taxon>Bacillati</taxon>
        <taxon>Bacillota</taxon>
        <taxon>Bacilli</taxon>
        <taxon>Lactobacillales</taxon>
        <taxon>Streptococcaceae</taxon>
        <taxon>Streptococcus</taxon>
        <taxon>Streptococcus anginosus group</taxon>
    </lineage>
</organism>
<sequence length="127" mass="14379">MVDVKVQILSRDEFLGLHGLSSPISGYLDDKLRGNRNFSSGNQREKFTKEARTHIDCYHDRRSKAIKKYDSLVIAGKIKPPTQIQKSLKVAQGHPDNQSVQAARRMLAKKGYDWKTGKAIQLIEQGE</sequence>
<accession>A0A6G4MWZ3</accession>
<dbReference type="RefSeq" id="WP_101749925.1">
    <property type="nucleotide sequence ID" value="NZ_CP118029.1"/>
</dbReference>